<feature type="transmembrane region" description="Helical" evidence="6">
    <location>
        <begin position="446"/>
        <end position="470"/>
    </location>
</feature>
<evidence type="ECO:0000256" key="4">
    <source>
        <dbReference type="ARBA" id="ARBA00023136"/>
    </source>
</evidence>
<protein>
    <submittedName>
        <fullName evidence="9">NADH-quinone oxidoreductase subunit L</fullName>
    </submittedName>
</protein>
<dbReference type="InterPro" id="IPR001750">
    <property type="entry name" value="ND/Mrp_TM"/>
</dbReference>
<dbReference type="Proteomes" id="UP001056535">
    <property type="component" value="Chromosome"/>
</dbReference>
<keyword evidence="3 6" id="KW-1133">Transmembrane helix</keyword>
<feature type="domain" description="NADH-Ubiquinone oxidoreductase (complex I) chain 5 N-terminal" evidence="8">
    <location>
        <begin position="98"/>
        <end position="145"/>
    </location>
</feature>
<evidence type="ECO:0000259" key="7">
    <source>
        <dbReference type="Pfam" id="PF00361"/>
    </source>
</evidence>
<dbReference type="PANTHER" id="PTHR42829">
    <property type="entry name" value="NADH-UBIQUINONE OXIDOREDUCTASE CHAIN 5"/>
    <property type="match status" value="1"/>
</dbReference>
<feature type="transmembrane region" description="Helical" evidence="6">
    <location>
        <begin position="334"/>
        <end position="355"/>
    </location>
</feature>
<accession>A0ABY4YJL9</accession>
<name>A0ABY4YJL9_9MICO</name>
<feature type="transmembrane region" description="Helical" evidence="6">
    <location>
        <begin position="276"/>
        <end position="296"/>
    </location>
</feature>
<evidence type="ECO:0000259" key="8">
    <source>
        <dbReference type="Pfam" id="PF00662"/>
    </source>
</evidence>
<proteinExistence type="predicted"/>
<feature type="transmembrane region" description="Helical" evidence="6">
    <location>
        <begin position="60"/>
        <end position="80"/>
    </location>
</feature>
<feature type="domain" description="NADH:quinone oxidoreductase/Mrp antiporter transmembrane" evidence="7">
    <location>
        <begin position="162"/>
        <end position="449"/>
    </location>
</feature>
<evidence type="ECO:0000256" key="6">
    <source>
        <dbReference type="SAM" id="Phobius"/>
    </source>
</evidence>
<dbReference type="InterPro" id="IPR003945">
    <property type="entry name" value="NU5C-like"/>
</dbReference>
<keyword evidence="10" id="KW-1185">Reference proteome</keyword>
<dbReference type="Pfam" id="PF00361">
    <property type="entry name" value="Proton_antipo_M"/>
    <property type="match status" value="1"/>
</dbReference>
<sequence length="673" mass="70253">MIPTVDWPWPDWELARLPLPALPDLPVPDLPGSPAQWAILLSAAAGLFGLALSRRSSRPAAWVAIGCSGLVFAAMVWQLYAVAGTSEPRISSTIGALSFGELTVPLELSASRLSALVAAVVSMVAFFVQIFARWYLWFDPRYRQFSASVSIFTAAMLLVVLSSDVVLTLIGWEVMGWCSFLLIGHLSAKDSANRAAGKALLVTRLADVGFVLGLIALAAGAGTTSIPAIVEHWSSAGPSAGLSLAMVGVVLGVLGKSAQLPFQDWLPDAMEGPTPASALIHAATMVAAGTVVLAQLLPLLQASGPARVLLALLVAATIVLAALLAFAQPDIKRLLAWSTVSQVGLMLAALTVVPAGDGPDAAILHLVSHAWFKALLFLTVGWMGVLTGGTVVRFVVSSTKRYRSLRRPMGIGLLALAGVPPMVGFVSKELVLAQAEHGVQAGMGTAATIVLAAVGASVPLTAAYCMRAWLILDRGPRRRHVPAPRPTADRQIIDDFFSEPDVVEEAIGIEEADSAISSSARSVVALLGFFSVVGGVLAFTPQLDLALTVNLQLLAAALLLMALAALAVWVASRGVGSRDAAARLPANLSLATERGLGFDRLYHAAVVRPVLALAHAVQWADREVLDAYVRAAVPTARLLGSALETTHPRRPAPALVLVLGGVVVLAIIGVVLS</sequence>
<feature type="transmembrane region" description="Helical" evidence="6">
    <location>
        <begin position="35"/>
        <end position="53"/>
    </location>
</feature>
<dbReference type="PRINTS" id="PR01434">
    <property type="entry name" value="NADHDHGNASE5"/>
</dbReference>
<evidence type="ECO:0000256" key="1">
    <source>
        <dbReference type="ARBA" id="ARBA00004127"/>
    </source>
</evidence>
<keyword evidence="2 5" id="KW-0812">Transmembrane</keyword>
<feature type="transmembrane region" description="Helical" evidence="6">
    <location>
        <begin position="208"/>
        <end position="230"/>
    </location>
</feature>
<keyword evidence="4 6" id="KW-0472">Membrane</keyword>
<feature type="transmembrane region" description="Helical" evidence="6">
    <location>
        <begin position="375"/>
        <end position="396"/>
    </location>
</feature>
<dbReference type="RefSeq" id="WP_252621662.1">
    <property type="nucleotide sequence ID" value="NZ_CP099490.1"/>
</dbReference>
<evidence type="ECO:0000313" key="9">
    <source>
        <dbReference type="EMBL" id="USQ76959.1"/>
    </source>
</evidence>
<dbReference type="EMBL" id="CP099490">
    <property type="protein sequence ID" value="USQ76959.1"/>
    <property type="molecule type" value="Genomic_DNA"/>
</dbReference>
<feature type="transmembrane region" description="Helical" evidence="6">
    <location>
        <begin position="523"/>
        <end position="543"/>
    </location>
</feature>
<dbReference type="InterPro" id="IPR001516">
    <property type="entry name" value="Proton_antipo_N"/>
</dbReference>
<gene>
    <name evidence="9" type="ORF">NF557_03285</name>
</gene>
<feature type="transmembrane region" description="Helical" evidence="6">
    <location>
        <begin position="169"/>
        <end position="188"/>
    </location>
</feature>
<evidence type="ECO:0000256" key="2">
    <source>
        <dbReference type="ARBA" id="ARBA00022692"/>
    </source>
</evidence>
<feature type="transmembrane region" description="Helical" evidence="6">
    <location>
        <begin position="549"/>
        <end position="571"/>
    </location>
</feature>
<evidence type="ECO:0000313" key="10">
    <source>
        <dbReference type="Proteomes" id="UP001056535"/>
    </source>
</evidence>
<feature type="transmembrane region" description="Helical" evidence="6">
    <location>
        <begin position="408"/>
        <end position="426"/>
    </location>
</feature>
<evidence type="ECO:0000256" key="5">
    <source>
        <dbReference type="RuleBase" id="RU000320"/>
    </source>
</evidence>
<feature type="transmembrane region" description="Helical" evidence="6">
    <location>
        <begin position="308"/>
        <end position="327"/>
    </location>
</feature>
<feature type="transmembrane region" description="Helical" evidence="6">
    <location>
        <begin position="113"/>
        <end position="136"/>
    </location>
</feature>
<feature type="transmembrane region" description="Helical" evidence="6">
    <location>
        <begin position="236"/>
        <end position="255"/>
    </location>
</feature>
<dbReference type="PANTHER" id="PTHR42829:SF2">
    <property type="entry name" value="NADH-UBIQUINONE OXIDOREDUCTASE CHAIN 5"/>
    <property type="match status" value="1"/>
</dbReference>
<feature type="transmembrane region" description="Helical" evidence="6">
    <location>
        <begin position="145"/>
        <end position="163"/>
    </location>
</feature>
<evidence type="ECO:0000256" key="3">
    <source>
        <dbReference type="ARBA" id="ARBA00022989"/>
    </source>
</evidence>
<organism evidence="9 10">
    <name type="scientific">Ornithinimicrobium cryptoxanthini</name>
    <dbReference type="NCBI Taxonomy" id="2934161"/>
    <lineage>
        <taxon>Bacteria</taxon>
        <taxon>Bacillati</taxon>
        <taxon>Actinomycetota</taxon>
        <taxon>Actinomycetes</taxon>
        <taxon>Micrococcales</taxon>
        <taxon>Ornithinimicrobiaceae</taxon>
        <taxon>Ornithinimicrobium</taxon>
    </lineage>
</organism>
<dbReference type="Pfam" id="PF00662">
    <property type="entry name" value="Proton_antipo_N"/>
    <property type="match status" value="1"/>
</dbReference>
<dbReference type="Gene3D" id="1.20.5.2700">
    <property type="match status" value="1"/>
</dbReference>
<reference evidence="9" key="1">
    <citation type="submission" date="2022-06" db="EMBL/GenBank/DDBJ databases">
        <title>Ornithinimicrobium JY.X270.</title>
        <authorList>
            <person name="Huang Y."/>
        </authorList>
    </citation>
    <scope>NUCLEOTIDE SEQUENCE</scope>
    <source>
        <strain evidence="9">JY.X270</strain>
    </source>
</reference>
<comment type="subcellular location">
    <subcellularLocation>
        <location evidence="1">Endomembrane system</location>
        <topology evidence="1">Multi-pass membrane protein</topology>
    </subcellularLocation>
    <subcellularLocation>
        <location evidence="5">Membrane</location>
        <topology evidence="5">Multi-pass membrane protein</topology>
    </subcellularLocation>
</comment>
<feature type="transmembrane region" description="Helical" evidence="6">
    <location>
        <begin position="654"/>
        <end position="672"/>
    </location>
</feature>